<keyword evidence="2" id="KW-0677">Repeat</keyword>
<feature type="domain" description="Capsule synthesis protein CapA" evidence="4">
    <location>
        <begin position="188"/>
        <end position="482"/>
    </location>
</feature>
<feature type="repeat" description="NHL" evidence="3">
    <location>
        <begin position="11"/>
        <end position="50"/>
    </location>
</feature>
<organism evidence="5 6">
    <name type="scientific">Adineta steineri</name>
    <dbReference type="NCBI Taxonomy" id="433720"/>
    <lineage>
        <taxon>Eukaryota</taxon>
        <taxon>Metazoa</taxon>
        <taxon>Spiralia</taxon>
        <taxon>Gnathifera</taxon>
        <taxon>Rotifera</taxon>
        <taxon>Eurotatoria</taxon>
        <taxon>Bdelloidea</taxon>
        <taxon>Adinetida</taxon>
        <taxon>Adinetidae</taxon>
        <taxon>Adineta</taxon>
    </lineage>
</organism>
<dbReference type="AlphaFoldDB" id="A0A818UPU0"/>
<dbReference type="InterPro" id="IPR011042">
    <property type="entry name" value="6-blade_b-propeller_TolB-like"/>
</dbReference>
<dbReference type="InterPro" id="IPR019079">
    <property type="entry name" value="Capsule_synth_CapA"/>
</dbReference>
<comment type="caution">
    <text evidence="5">The sequence shown here is derived from an EMBL/GenBank/DDBJ whole genome shotgun (WGS) entry which is preliminary data.</text>
</comment>
<proteinExistence type="inferred from homology"/>
<evidence type="ECO:0000256" key="1">
    <source>
        <dbReference type="ARBA" id="ARBA00005662"/>
    </source>
</evidence>
<dbReference type="Gene3D" id="2.120.10.30">
    <property type="entry name" value="TolB, C-terminal domain"/>
    <property type="match status" value="1"/>
</dbReference>
<dbReference type="EMBL" id="CAJOAZ010000714">
    <property type="protein sequence ID" value="CAF3701436.1"/>
    <property type="molecule type" value="Genomic_DNA"/>
</dbReference>
<dbReference type="Proteomes" id="UP000663844">
    <property type="component" value="Unassembled WGS sequence"/>
</dbReference>
<feature type="repeat" description="NHL" evidence="3">
    <location>
        <begin position="110"/>
        <end position="147"/>
    </location>
</feature>
<comment type="similarity">
    <text evidence="1">Belongs to the CapA family.</text>
</comment>
<evidence type="ECO:0000313" key="6">
    <source>
        <dbReference type="Proteomes" id="UP000663844"/>
    </source>
</evidence>
<dbReference type="InterPro" id="IPR001258">
    <property type="entry name" value="NHL_repeat"/>
</dbReference>
<name>A0A818UPU0_9BILA</name>
<accession>A0A818UPU0</accession>
<dbReference type="Pfam" id="PF01436">
    <property type="entry name" value="NHL"/>
    <property type="match status" value="1"/>
</dbReference>
<sequence>MNSNRVAAGTGIYGSTSNQLSGPLGIFVDANLDLYVADCFNDRVQLFQSGESNGITVAGSESLHQTIELKYPTGIILDAEKYLFIVDLGTNRIVGSSMNGFRCLVGCYGRGSQSNQLDNPSGLSFDRSGNIFVTDQGNSRIQNFLLMKDSFEKEKDLLNYLLQLKSIIIFKNILFSSKMAMNKQEKILINLAGDVMIGRLIDQLLPTSVHNPEEAALVHQFRLSRSLHCPYLQKGKYNYETIWGNTLPLWKEGNFNIINLETSVTTHDKLWPEKVFNYRTHPDNIACLTTANIHHVSLANNHTLDFGIKGLEETCDSLEKSGISYVGASKTRQHALGPVYLDIPTTIEKLKPVPISSTTPRSSTSIRIGLLSASDHPSDWSSVPSFHLITYDLPQLYTQLAPLIATARLNCDFVIFSIHWGPNYQWIPDRKIQELGRWMINEGVDLIHGHSSHHIQGVEIVKRQNQTYGLIIFGCGDFLDDYAIDKQYRNDLSALFRLNLSISSSNLDNKKSIHLHSLSIFPVRCSNFQVNRLEKEDTDWIWIQQKLLQLSKIDNKTWTIGEDNNIVLDINS</sequence>
<dbReference type="InterPro" id="IPR029052">
    <property type="entry name" value="Metallo-depent_PP-like"/>
</dbReference>
<dbReference type="CDD" id="cd05819">
    <property type="entry name" value="NHL"/>
    <property type="match status" value="1"/>
</dbReference>
<evidence type="ECO:0000259" key="4">
    <source>
        <dbReference type="SMART" id="SM00854"/>
    </source>
</evidence>
<evidence type="ECO:0000256" key="3">
    <source>
        <dbReference type="PROSITE-ProRule" id="PRU00504"/>
    </source>
</evidence>
<dbReference type="PANTHER" id="PTHR33393:SF11">
    <property type="entry name" value="POLYGLUTAMINE SYNTHESIS ACCESSORY PROTEIN RV0574C-RELATED"/>
    <property type="match status" value="1"/>
</dbReference>
<gene>
    <name evidence="5" type="ORF">OXD698_LOCUS12310</name>
</gene>
<reference evidence="5" key="1">
    <citation type="submission" date="2021-02" db="EMBL/GenBank/DDBJ databases">
        <authorList>
            <person name="Nowell W R."/>
        </authorList>
    </citation>
    <scope>NUCLEOTIDE SEQUENCE</scope>
</reference>
<evidence type="ECO:0000313" key="5">
    <source>
        <dbReference type="EMBL" id="CAF3701436.1"/>
    </source>
</evidence>
<evidence type="ECO:0000256" key="2">
    <source>
        <dbReference type="ARBA" id="ARBA00022737"/>
    </source>
</evidence>
<protein>
    <recommendedName>
        <fullName evidence="4">Capsule synthesis protein CapA domain-containing protein</fullName>
    </recommendedName>
</protein>
<dbReference type="InterPro" id="IPR052169">
    <property type="entry name" value="CW_Biosynth-Accessory"/>
</dbReference>
<dbReference type="SMART" id="SM00854">
    <property type="entry name" value="PGA_cap"/>
    <property type="match status" value="1"/>
</dbReference>
<dbReference type="Gene3D" id="3.60.21.10">
    <property type="match status" value="1"/>
</dbReference>
<dbReference type="PANTHER" id="PTHR33393">
    <property type="entry name" value="POLYGLUTAMINE SYNTHESIS ACCESSORY PROTEIN RV0574C-RELATED"/>
    <property type="match status" value="1"/>
</dbReference>
<dbReference type="SUPFAM" id="SSF101898">
    <property type="entry name" value="NHL repeat"/>
    <property type="match status" value="1"/>
</dbReference>
<dbReference type="CDD" id="cd07381">
    <property type="entry name" value="MPP_CapA"/>
    <property type="match status" value="1"/>
</dbReference>
<dbReference type="Pfam" id="PF09587">
    <property type="entry name" value="PGA_cap"/>
    <property type="match status" value="1"/>
</dbReference>
<dbReference type="PROSITE" id="PS51125">
    <property type="entry name" value="NHL"/>
    <property type="match status" value="2"/>
</dbReference>
<dbReference type="SUPFAM" id="SSF56300">
    <property type="entry name" value="Metallo-dependent phosphatases"/>
    <property type="match status" value="1"/>
</dbReference>